<reference evidence="11" key="1">
    <citation type="journal article" date="2014" name="Microb. Cell Fact.">
        <title>Exploiting Issatchenkia orientalis SD108 for succinic acid production.</title>
        <authorList>
            <person name="Xiao H."/>
            <person name="Shao Z."/>
            <person name="Jiang Y."/>
            <person name="Dole S."/>
            <person name="Zhao H."/>
        </authorList>
    </citation>
    <scope>NUCLEOTIDE SEQUENCE [LARGE SCALE GENOMIC DNA]</scope>
    <source>
        <strain evidence="11">SD108</strain>
    </source>
</reference>
<evidence type="ECO:0008006" key="12">
    <source>
        <dbReference type="Google" id="ProtNLM"/>
    </source>
</evidence>
<organism evidence="10 11">
    <name type="scientific">Pichia kudriavzevii</name>
    <name type="common">Yeast</name>
    <name type="synonym">Issatchenkia orientalis</name>
    <dbReference type="NCBI Taxonomy" id="4909"/>
    <lineage>
        <taxon>Eukaryota</taxon>
        <taxon>Fungi</taxon>
        <taxon>Dikarya</taxon>
        <taxon>Ascomycota</taxon>
        <taxon>Saccharomycotina</taxon>
        <taxon>Pichiomycetes</taxon>
        <taxon>Pichiales</taxon>
        <taxon>Pichiaceae</taxon>
        <taxon>Pichia</taxon>
    </lineage>
</organism>
<comment type="cofactor">
    <cofactor evidence="8">
        <name>Zn(2+)</name>
        <dbReference type="ChEBI" id="CHEBI:29105"/>
    </cofactor>
</comment>
<comment type="caution">
    <text evidence="10">The sequence shown here is derived from an EMBL/GenBank/DDBJ whole genome shotgun (WGS) entry which is preliminary data.</text>
</comment>
<dbReference type="GO" id="GO:0046872">
    <property type="term" value="F:metal ion binding"/>
    <property type="evidence" value="ECO:0007669"/>
    <property type="project" value="UniProtKB-KW"/>
</dbReference>
<dbReference type="VEuPathDB" id="FungiDB:C5L36_0C10670"/>
<dbReference type="HOGENOM" id="CLU_063293_3_0_1"/>
<evidence type="ECO:0000256" key="9">
    <source>
        <dbReference type="SAM" id="Phobius"/>
    </source>
</evidence>
<evidence type="ECO:0000256" key="6">
    <source>
        <dbReference type="ARBA" id="ARBA00023136"/>
    </source>
</evidence>
<feature type="binding site" evidence="7">
    <location>
        <position position="23"/>
    </location>
    <ligand>
        <name>Ca(2+)</name>
        <dbReference type="ChEBI" id="CHEBI:29108"/>
    </ligand>
</feature>
<comment type="similarity">
    <text evidence="2">Belongs to the alkaline ceramidase family.</text>
</comment>
<evidence type="ECO:0000256" key="1">
    <source>
        <dbReference type="ARBA" id="ARBA00004141"/>
    </source>
</evidence>
<gene>
    <name evidence="10" type="ORF">JL09_g4596</name>
</gene>
<feature type="binding site" evidence="7">
    <location>
        <position position="37"/>
    </location>
    <ligand>
        <name>Ca(2+)</name>
        <dbReference type="ChEBI" id="CHEBI:29108"/>
    </ligand>
</feature>
<feature type="binding site" evidence="8">
    <location>
        <position position="85"/>
    </location>
    <ligand>
        <name>Zn(2+)</name>
        <dbReference type="ChEBI" id="CHEBI:29105"/>
        <note>catalytic</note>
    </ligand>
</feature>
<evidence type="ECO:0000256" key="3">
    <source>
        <dbReference type="ARBA" id="ARBA00022692"/>
    </source>
</evidence>
<name>A0A099NTS4_PICKU</name>
<feature type="binding site" evidence="7">
    <location>
        <position position="24"/>
    </location>
    <ligand>
        <name>Ca(2+)</name>
        <dbReference type="ChEBI" id="CHEBI:29108"/>
    </ligand>
</feature>
<feature type="transmembrane region" description="Helical" evidence="9">
    <location>
        <begin position="64"/>
        <end position="86"/>
    </location>
</feature>
<keyword evidence="6 9" id="KW-0472">Membrane</keyword>
<keyword evidence="5 9" id="KW-1133">Transmembrane helix</keyword>
<dbReference type="EMBL" id="JQFK01000095">
    <property type="protein sequence ID" value="KGK36253.1"/>
    <property type="molecule type" value="Genomic_DNA"/>
</dbReference>
<dbReference type="Proteomes" id="UP000029867">
    <property type="component" value="Unassembled WGS sequence"/>
</dbReference>
<comment type="subcellular location">
    <subcellularLocation>
        <location evidence="1">Membrane</location>
        <topology evidence="1">Multi-pass membrane protein</topology>
    </subcellularLocation>
</comment>
<feature type="binding site" evidence="8">
    <location>
        <position position="228"/>
    </location>
    <ligand>
        <name>Zn(2+)</name>
        <dbReference type="ChEBI" id="CHEBI:29105"/>
        <note>catalytic</note>
    </ligand>
</feature>
<dbReference type="PANTHER" id="PTHR46187">
    <property type="entry name" value="ALKALINE CERAMIDASE 3"/>
    <property type="match status" value="1"/>
</dbReference>
<keyword evidence="8" id="KW-0862">Zinc</keyword>
<dbReference type="GO" id="GO:0046513">
    <property type="term" value="P:ceramide biosynthetic process"/>
    <property type="evidence" value="ECO:0007669"/>
    <property type="project" value="TreeGrafter"/>
</dbReference>
<evidence type="ECO:0000256" key="2">
    <source>
        <dbReference type="ARBA" id="ARBA00009780"/>
    </source>
</evidence>
<dbReference type="eggNOG" id="KOG2329">
    <property type="taxonomic scope" value="Eukaryota"/>
</dbReference>
<evidence type="ECO:0000313" key="10">
    <source>
        <dbReference type="EMBL" id="KGK36253.1"/>
    </source>
</evidence>
<feature type="binding site" evidence="7">
    <location>
        <position position="28"/>
    </location>
    <ligand>
        <name>Ca(2+)</name>
        <dbReference type="ChEBI" id="CHEBI:29108"/>
    </ligand>
</feature>
<feature type="transmembrane region" description="Helical" evidence="9">
    <location>
        <begin position="148"/>
        <end position="168"/>
    </location>
</feature>
<dbReference type="GO" id="GO:0005789">
    <property type="term" value="C:endoplasmic reticulum membrane"/>
    <property type="evidence" value="ECO:0007669"/>
    <property type="project" value="TreeGrafter"/>
</dbReference>
<dbReference type="InterPro" id="IPR008901">
    <property type="entry name" value="ACER"/>
</dbReference>
<feature type="transmembrane region" description="Helical" evidence="9">
    <location>
        <begin position="98"/>
        <end position="115"/>
    </location>
</feature>
<protein>
    <recommendedName>
        <fullName evidence="12">Alkaline ceramidase YDC1</fullName>
    </recommendedName>
</protein>
<dbReference type="GO" id="GO:0016811">
    <property type="term" value="F:hydrolase activity, acting on carbon-nitrogen (but not peptide) bonds, in linear amides"/>
    <property type="evidence" value="ECO:0007669"/>
    <property type="project" value="InterPro"/>
</dbReference>
<feature type="transmembrane region" description="Helical" evidence="9">
    <location>
        <begin position="122"/>
        <end position="142"/>
    </location>
</feature>
<feature type="transmembrane region" description="Helical" evidence="9">
    <location>
        <begin position="230"/>
        <end position="249"/>
    </location>
</feature>
<evidence type="ECO:0000313" key="11">
    <source>
        <dbReference type="Proteomes" id="UP000029867"/>
    </source>
</evidence>
<dbReference type="Pfam" id="PF05875">
    <property type="entry name" value="Ceramidase"/>
    <property type="match status" value="1"/>
</dbReference>
<evidence type="ECO:0000256" key="5">
    <source>
        <dbReference type="ARBA" id="ARBA00022989"/>
    </source>
</evidence>
<feature type="binding site" evidence="8">
    <location>
        <position position="232"/>
    </location>
    <ligand>
        <name>Zn(2+)</name>
        <dbReference type="ChEBI" id="CHEBI:29105"/>
        <note>catalytic</note>
    </ligand>
</feature>
<evidence type="ECO:0000256" key="4">
    <source>
        <dbReference type="ARBA" id="ARBA00022801"/>
    </source>
</evidence>
<evidence type="ECO:0000256" key="8">
    <source>
        <dbReference type="PIRSR" id="PIRSR608901-2"/>
    </source>
</evidence>
<feature type="transmembrane region" description="Helical" evidence="9">
    <location>
        <begin position="34"/>
        <end position="52"/>
    </location>
</feature>
<feature type="binding site" evidence="7">
    <location>
        <position position="26"/>
    </location>
    <ligand>
        <name>Ca(2+)</name>
        <dbReference type="ChEBI" id="CHEBI:29108"/>
    </ligand>
</feature>
<dbReference type="AlphaFoldDB" id="A0A099NTS4"/>
<feature type="transmembrane region" description="Helical" evidence="9">
    <location>
        <begin position="180"/>
        <end position="199"/>
    </location>
</feature>
<keyword evidence="7" id="KW-0479">Metal-binding</keyword>
<keyword evidence="4" id="KW-0378">Hydrolase</keyword>
<keyword evidence="7" id="KW-0106">Calcium</keyword>
<keyword evidence="3 9" id="KW-0812">Transmembrane</keyword>
<sequence>MFAFSYPTTSYTPYWGPPTATIDWCEENYLFTPYVAELINAFTNVGFVLLAVHHIYSTFKNQHGMLYIFISIGFASVGIGSFMFHSTLLYEHQLMDELPMVWVTSIPFGYIWGWNKRQPAKVLWNAGTFLVTCWFTYTYIYIYRNPIFHQVFYAALNFGVIYKTIRTIQAVVPDPSSRKFLYKLLTFSFSLFAFGFLIWNLDNVFCSTLIHIRRDYLGIPLGFLLEGHGWWHVFTGLGIYYFVFYNMILSTYMKGMGDQYYIKRNLFLVEVAKKDKVN</sequence>
<proteinExistence type="inferred from homology"/>
<dbReference type="GO" id="GO:0046514">
    <property type="term" value="P:ceramide catabolic process"/>
    <property type="evidence" value="ECO:0007669"/>
    <property type="project" value="TreeGrafter"/>
</dbReference>
<evidence type="ECO:0000256" key="7">
    <source>
        <dbReference type="PIRSR" id="PIRSR608901-1"/>
    </source>
</evidence>
<accession>A0A099NTS4</accession>
<dbReference type="PANTHER" id="PTHR46187:SF3">
    <property type="entry name" value="ALKALINE CERAMIDASE 3"/>
    <property type="match status" value="1"/>
</dbReference>